<dbReference type="InterPro" id="IPR003251">
    <property type="entry name" value="Rr_diiron-bd_dom"/>
</dbReference>
<dbReference type="GO" id="GO:0016491">
    <property type="term" value="F:oxidoreductase activity"/>
    <property type="evidence" value="ECO:0007669"/>
    <property type="project" value="InterPro"/>
</dbReference>
<evidence type="ECO:0000259" key="1">
    <source>
        <dbReference type="Pfam" id="PF02915"/>
    </source>
</evidence>
<dbReference type="InterPro" id="IPR009078">
    <property type="entry name" value="Ferritin-like_SF"/>
</dbReference>
<evidence type="ECO:0000313" key="2">
    <source>
        <dbReference type="EMBL" id="AJC71767.1"/>
    </source>
</evidence>
<keyword evidence="3" id="KW-1185">Reference proteome</keyword>
<proteinExistence type="predicted"/>
<sequence>MNVRELLEALIHQENELYNLHKLGETFATFERAEFADTFRLIAEEELRHRRTLESILSEESLEGSEVIDYMDVLSLEPVLKDKRAEPSSLEELVVEAIIREQHAYEMYSKLSKILKGPLSQIFRMMAGEELKHVYRLRIVYEAL</sequence>
<gene>
    <name evidence="2" type="ORF">X802_06050</name>
</gene>
<dbReference type="RefSeq" id="WP_062371812.1">
    <property type="nucleotide sequence ID" value="NZ_CP007140.1"/>
</dbReference>
<dbReference type="GeneID" id="27135218"/>
<dbReference type="InterPro" id="IPR012347">
    <property type="entry name" value="Ferritin-like"/>
</dbReference>
<name>A0A0X1KKJ4_9EURY</name>
<dbReference type="STRING" id="1432656.X802_06050"/>
<dbReference type="Pfam" id="PF02915">
    <property type="entry name" value="Rubrerythrin"/>
    <property type="match status" value="1"/>
</dbReference>
<protein>
    <recommendedName>
        <fullName evidence="1">Rubrerythrin diiron-binding domain-containing protein</fullName>
    </recommendedName>
</protein>
<dbReference type="Gene3D" id="1.20.1260.10">
    <property type="match status" value="1"/>
</dbReference>
<dbReference type="EMBL" id="CP007140">
    <property type="protein sequence ID" value="AJC71767.1"/>
    <property type="molecule type" value="Genomic_DNA"/>
</dbReference>
<organism evidence="2 3">
    <name type="scientific">Thermococcus guaymasensis DSM 11113</name>
    <dbReference type="NCBI Taxonomy" id="1432656"/>
    <lineage>
        <taxon>Archaea</taxon>
        <taxon>Methanobacteriati</taxon>
        <taxon>Methanobacteriota</taxon>
        <taxon>Thermococci</taxon>
        <taxon>Thermococcales</taxon>
        <taxon>Thermococcaceae</taxon>
        <taxon>Thermococcus</taxon>
    </lineage>
</organism>
<dbReference type="GO" id="GO:0046872">
    <property type="term" value="F:metal ion binding"/>
    <property type="evidence" value="ECO:0007669"/>
    <property type="project" value="InterPro"/>
</dbReference>
<dbReference type="KEGG" id="tgy:X802_06050"/>
<evidence type="ECO:0000313" key="3">
    <source>
        <dbReference type="Proteomes" id="UP000062043"/>
    </source>
</evidence>
<feature type="domain" description="Rubrerythrin diiron-binding" evidence="1">
    <location>
        <begin position="92"/>
        <end position="143"/>
    </location>
</feature>
<dbReference type="AlphaFoldDB" id="A0A0X1KKJ4"/>
<dbReference type="PATRIC" id="fig|1432656.3.peg.1174"/>
<accession>A0A0X1KKJ4</accession>
<dbReference type="SUPFAM" id="SSF47240">
    <property type="entry name" value="Ferritin-like"/>
    <property type="match status" value="1"/>
</dbReference>
<dbReference type="Proteomes" id="UP000062043">
    <property type="component" value="Chromosome"/>
</dbReference>
<reference evidence="2 3" key="1">
    <citation type="submission" date="2014-01" db="EMBL/GenBank/DDBJ databases">
        <title>Genome sequencing of Thermococcus guaymasensis.</title>
        <authorList>
            <person name="Zhang X."/>
            <person name="Alvare G."/>
            <person name="Fristensky B."/>
            <person name="Chen L."/>
            <person name="Suen T."/>
            <person name="Chen Q."/>
            <person name="Ma K."/>
        </authorList>
    </citation>
    <scope>NUCLEOTIDE SEQUENCE [LARGE SCALE GENOMIC DNA]</scope>
    <source>
        <strain evidence="2 3">DSM 11113</strain>
    </source>
</reference>
<dbReference type="OrthoDB" id="100896at2157"/>